<proteinExistence type="predicted"/>
<organism evidence="1 2">
    <name type="scientific">Halteria grandinella</name>
    <dbReference type="NCBI Taxonomy" id="5974"/>
    <lineage>
        <taxon>Eukaryota</taxon>
        <taxon>Sar</taxon>
        <taxon>Alveolata</taxon>
        <taxon>Ciliophora</taxon>
        <taxon>Intramacronucleata</taxon>
        <taxon>Spirotrichea</taxon>
        <taxon>Stichotrichia</taxon>
        <taxon>Sporadotrichida</taxon>
        <taxon>Halteriidae</taxon>
        <taxon>Halteria</taxon>
    </lineage>
</organism>
<keyword evidence="2" id="KW-1185">Reference proteome</keyword>
<sequence length="71" mass="8472">MQVEVLYPVFGLSLCLGIQRNQRYSLCFAFFQYFSQRFNLFRTLNSAVRNSDIYSSSHYSFKFYLCQVSQL</sequence>
<protein>
    <submittedName>
        <fullName evidence="1">Uncharacterized protein</fullName>
    </submittedName>
</protein>
<evidence type="ECO:0000313" key="1">
    <source>
        <dbReference type="EMBL" id="TNV85506.1"/>
    </source>
</evidence>
<dbReference type="EMBL" id="RRYP01001773">
    <property type="protein sequence ID" value="TNV85506.1"/>
    <property type="molecule type" value="Genomic_DNA"/>
</dbReference>
<dbReference type="AlphaFoldDB" id="A0A8J8T8L9"/>
<accession>A0A8J8T8L9</accession>
<dbReference type="Proteomes" id="UP000785679">
    <property type="component" value="Unassembled WGS sequence"/>
</dbReference>
<evidence type="ECO:0000313" key="2">
    <source>
        <dbReference type="Proteomes" id="UP000785679"/>
    </source>
</evidence>
<name>A0A8J8T8L9_HALGN</name>
<gene>
    <name evidence="1" type="ORF">FGO68_gene16064</name>
</gene>
<reference evidence="1" key="1">
    <citation type="submission" date="2019-06" db="EMBL/GenBank/DDBJ databases">
        <authorList>
            <person name="Zheng W."/>
        </authorList>
    </citation>
    <scope>NUCLEOTIDE SEQUENCE</scope>
    <source>
        <strain evidence="1">QDHG01</strain>
    </source>
</reference>
<comment type="caution">
    <text evidence="1">The sequence shown here is derived from an EMBL/GenBank/DDBJ whole genome shotgun (WGS) entry which is preliminary data.</text>
</comment>